<protein>
    <submittedName>
        <fullName evidence="1">Uncharacterized protein</fullName>
    </submittedName>
</protein>
<gene>
    <name evidence="1" type="ORF">ABSL23_04425</name>
</gene>
<dbReference type="KEGG" id="hanx:ABSL23_04425"/>
<reference evidence="1" key="1">
    <citation type="submission" date="2024-06" db="EMBL/GenBank/DDBJ databases">
        <title>Genome Sequence of an extremely halophilic archaeon isolated from Permian era halite, Salado Formation, Carlsbad, New Mexico: Halobacterium sp. strain NMX12-1.</title>
        <authorList>
            <person name="Sotoa L."/>
            <person name="DasSarma P."/>
            <person name="Anton B.P."/>
            <person name="Vincze T."/>
            <person name="Verma I."/>
            <person name="Eralp B."/>
            <person name="Powers D.W."/>
            <person name="Dozier B.L."/>
            <person name="Roberts R.J."/>
            <person name="DasSarma S."/>
        </authorList>
    </citation>
    <scope>NUCLEOTIDE SEQUENCE</scope>
    <source>
        <strain evidence="1">NMX12-1</strain>
    </source>
</reference>
<accession>A0AAU8CEY5</accession>
<name>A0AAU8CEY5_9EURY</name>
<evidence type="ECO:0000313" key="1">
    <source>
        <dbReference type="EMBL" id="XCF17268.1"/>
    </source>
</evidence>
<proteinExistence type="predicted"/>
<dbReference type="RefSeq" id="WP_353634865.1">
    <property type="nucleotide sequence ID" value="NZ_CP159204.1"/>
</dbReference>
<dbReference type="GeneID" id="91108368"/>
<dbReference type="AlphaFoldDB" id="A0AAU8CEY5"/>
<dbReference type="EMBL" id="CP159204">
    <property type="protein sequence ID" value="XCF17268.1"/>
    <property type="molecule type" value="Genomic_DNA"/>
</dbReference>
<organism evidence="1">
    <name type="scientific">Halobacterium sp. NMX12-1</name>
    <dbReference type="NCBI Taxonomy" id="3166650"/>
    <lineage>
        <taxon>Archaea</taxon>
        <taxon>Methanobacteriati</taxon>
        <taxon>Methanobacteriota</taxon>
        <taxon>Stenosarchaea group</taxon>
        <taxon>Halobacteria</taxon>
        <taxon>Halobacteriales</taxon>
        <taxon>Halobacteriaceae</taxon>
        <taxon>Halobacterium</taxon>
    </lineage>
</organism>
<sequence length="104" mass="11544">MADLTEYQERVIKTISTLDDVPMALLYYAPNGPEMFLQNDHRDRDDVSPHVGLLAAYAIQVAQDSGHDTSEILRAADDKIHEWAEKGVAITAEERGGPDFDGED</sequence>